<reference evidence="17" key="1">
    <citation type="journal article" date="2023" name="Front. Mar. Sci.">
        <title>A new Merluccius polli reference genome to investigate the effects of global change in West African waters.</title>
        <authorList>
            <person name="Mateo J.L."/>
            <person name="Blanco-Fernandez C."/>
            <person name="Garcia-Vazquez E."/>
            <person name="Machado-Schiaffino G."/>
        </authorList>
    </citation>
    <scope>NUCLEOTIDE SEQUENCE</scope>
    <source>
        <strain evidence="17">C29</strain>
        <tissue evidence="17">Fin</tissue>
    </source>
</reference>
<keyword evidence="18" id="KW-1185">Reference proteome</keyword>
<dbReference type="PANTHER" id="PTHR45616:SF26">
    <property type="entry name" value="KERATIN, TYPE II CYTOSKELETAL 8"/>
    <property type="match status" value="1"/>
</dbReference>
<evidence type="ECO:0000256" key="6">
    <source>
        <dbReference type="ARBA" id="ARBA00022754"/>
    </source>
</evidence>
<feature type="region of interest" description="Disordered" evidence="15">
    <location>
        <begin position="487"/>
        <end position="511"/>
    </location>
</feature>
<proteinExistence type="inferred from homology"/>
<evidence type="ECO:0000256" key="1">
    <source>
        <dbReference type="ARBA" id="ARBA00004109"/>
    </source>
</evidence>
<feature type="compositionally biased region" description="Low complexity" evidence="15">
    <location>
        <begin position="7"/>
        <end position="19"/>
    </location>
</feature>
<evidence type="ECO:0000256" key="12">
    <source>
        <dbReference type="ARBA" id="ARBA00042964"/>
    </source>
</evidence>
<dbReference type="GO" id="GO:0005737">
    <property type="term" value="C:cytoplasm"/>
    <property type="evidence" value="ECO:0007669"/>
    <property type="project" value="UniProtKB-SubCell"/>
</dbReference>
<dbReference type="Gene3D" id="1.20.5.170">
    <property type="match status" value="1"/>
</dbReference>
<feature type="coiled-coil region" evidence="14">
    <location>
        <begin position="388"/>
        <end position="415"/>
    </location>
</feature>
<feature type="domain" description="IF rod" evidence="16">
    <location>
        <begin position="33"/>
        <end position="476"/>
    </location>
</feature>
<evidence type="ECO:0000256" key="15">
    <source>
        <dbReference type="SAM" id="MobiDB-lite"/>
    </source>
</evidence>
<evidence type="ECO:0000256" key="14">
    <source>
        <dbReference type="SAM" id="Coils"/>
    </source>
</evidence>
<keyword evidence="5" id="KW-0416">Keratin</keyword>
<feature type="region of interest" description="Disordered" evidence="15">
    <location>
        <begin position="1"/>
        <end position="35"/>
    </location>
</feature>
<evidence type="ECO:0000256" key="5">
    <source>
        <dbReference type="ARBA" id="ARBA00022744"/>
    </source>
</evidence>
<dbReference type="Pfam" id="PF00038">
    <property type="entry name" value="Filament"/>
    <property type="match status" value="2"/>
</dbReference>
<evidence type="ECO:0000313" key="17">
    <source>
        <dbReference type="EMBL" id="KAK0135662.1"/>
    </source>
</evidence>
<evidence type="ECO:0000313" key="18">
    <source>
        <dbReference type="Proteomes" id="UP001174136"/>
    </source>
</evidence>
<keyword evidence="4" id="KW-0963">Cytoplasm</keyword>
<dbReference type="PROSITE" id="PS00226">
    <property type="entry name" value="IF_ROD_1"/>
    <property type="match status" value="1"/>
</dbReference>
<keyword evidence="6 13" id="KW-0403">Intermediate filament</keyword>
<dbReference type="InterPro" id="IPR039008">
    <property type="entry name" value="IF_rod_dom"/>
</dbReference>
<feature type="coiled-coil region" evidence="14">
    <location>
        <begin position="206"/>
        <end position="233"/>
    </location>
</feature>
<comment type="caution">
    <text evidence="17">The sequence shown here is derived from an EMBL/GenBank/DDBJ whole genome shotgun (WGS) entry which is preliminary data.</text>
</comment>
<feature type="compositionally biased region" description="Basic and acidic residues" evidence="15">
    <location>
        <begin position="20"/>
        <end position="35"/>
    </location>
</feature>
<comment type="function">
    <text evidence="9">Together with KRT19, helps to link the contractile apparatus to dystrophin at the costameres of striated muscle.</text>
</comment>
<feature type="coiled-coil region" evidence="14">
    <location>
        <begin position="51"/>
        <end position="120"/>
    </location>
</feature>
<dbReference type="Proteomes" id="UP001174136">
    <property type="component" value="Unassembled WGS sequence"/>
</dbReference>
<dbReference type="SMART" id="SM01391">
    <property type="entry name" value="Filament"/>
    <property type="match status" value="1"/>
</dbReference>
<dbReference type="GO" id="GO:0016363">
    <property type="term" value="C:nuclear matrix"/>
    <property type="evidence" value="ECO:0007669"/>
    <property type="project" value="UniProtKB-SubCell"/>
</dbReference>
<dbReference type="PANTHER" id="PTHR45616">
    <property type="entry name" value="GATA-TYPE DOMAIN-CONTAINING PROTEIN"/>
    <property type="match status" value="1"/>
</dbReference>
<dbReference type="PROSITE" id="PS51842">
    <property type="entry name" value="IF_ROD_2"/>
    <property type="match status" value="1"/>
</dbReference>
<evidence type="ECO:0000256" key="4">
    <source>
        <dbReference type="ARBA" id="ARBA00022490"/>
    </source>
</evidence>
<dbReference type="Gene3D" id="1.20.5.500">
    <property type="entry name" value="Single helix bin"/>
    <property type="match status" value="1"/>
</dbReference>
<evidence type="ECO:0000256" key="8">
    <source>
        <dbReference type="ARBA" id="ARBA00023242"/>
    </source>
</evidence>
<dbReference type="GO" id="GO:0005882">
    <property type="term" value="C:intermediate filament"/>
    <property type="evidence" value="ECO:0007669"/>
    <property type="project" value="UniProtKB-KW"/>
</dbReference>
<comment type="similarity">
    <text evidence="13">Belongs to the intermediate filament family.</text>
</comment>
<evidence type="ECO:0000256" key="9">
    <source>
        <dbReference type="ARBA" id="ARBA00037766"/>
    </source>
</evidence>
<accession>A0AA47M8Z5</accession>
<gene>
    <name evidence="17" type="primary">KRT8</name>
    <name evidence="17" type="ORF">N1851_028460</name>
</gene>
<evidence type="ECO:0000256" key="7">
    <source>
        <dbReference type="ARBA" id="ARBA00023054"/>
    </source>
</evidence>
<evidence type="ECO:0000256" key="11">
    <source>
        <dbReference type="ARBA" id="ARBA00042886"/>
    </source>
</evidence>
<dbReference type="InterPro" id="IPR018039">
    <property type="entry name" value="IF_conserved"/>
</dbReference>
<keyword evidence="8" id="KW-0539">Nucleus</keyword>
<comment type="subcellular location">
    <subcellularLocation>
        <location evidence="2">Cytoplasm</location>
    </subcellularLocation>
    <subcellularLocation>
        <location evidence="1">Nucleus matrix</location>
    </subcellularLocation>
    <subcellularLocation>
        <location evidence="3">Nucleus</location>
        <location evidence="3">Nucleoplasm</location>
    </subcellularLocation>
</comment>
<evidence type="ECO:0000256" key="10">
    <source>
        <dbReference type="ARBA" id="ARBA00039429"/>
    </source>
</evidence>
<dbReference type="GO" id="GO:0005654">
    <property type="term" value="C:nucleoplasm"/>
    <property type="evidence" value="ECO:0007669"/>
    <property type="project" value="UniProtKB-SubCell"/>
</dbReference>
<dbReference type="Gene3D" id="1.20.5.1160">
    <property type="entry name" value="Vasodilator-stimulated phosphoprotein"/>
    <property type="match status" value="1"/>
</dbReference>
<dbReference type="EMBL" id="JAOPHQ010005412">
    <property type="protein sequence ID" value="KAK0135662.1"/>
    <property type="molecule type" value="Genomic_DNA"/>
</dbReference>
<name>A0AA47M8Z5_MERPO</name>
<protein>
    <recommendedName>
        <fullName evidence="10">Keratin, type II cytoskeletal 8</fullName>
    </recommendedName>
    <alternativeName>
        <fullName evidence="12">Cytokeratin-8</fullName>
    </alternativeName>
    <alternativeName>
        <fullName evidence="11">Keratin-8</fullName>
    </alternativeName>
</protein>
<dbReference type="SUPFAM" id="SSF64593">
    <property type="entry name" value="Intermediate filament protein, coiled coil region"/>
    <property type="match status" value="2"/>
</dbReference>
<sequence>MSYSSQSHSPASRSGAPRSPKLDPKDQSDKTKEKDQMVGLNDKFVAFIDKVKHLEVQKKLLEMRLSILQGQEDYKGKIDQVVRHIEADLLRQVENLTRDSLKLKAELDKNQEEVENSRHKYEVAFLKKTDLKNEFVVTKKDVDDGHLSTVNLALDLEDSMGELKFLRLGYQEEIKELESQVQKETVVLHDNSKRALDMDEIIASVKAQYQNMATRTREEAEQWNQKKEKLIHAFISSRLDYCNGLLTGLPQKSIKQLQLIQNAAARVLTRTKRSEHITPVLKSLHWLPVSYRIDLNRIEVLLLVYKSLNGLGPEYMNDILVEYPIVKPRVQTKHGEAAFSCYAAQNWNKLPAELKSAPTMDAMVLSAGLHEQDVREVKKDVTEMITLIQRLRMDLDTLRKKKESLEADLESMDAEGERSLKMTWDNLAQLEEAKWCAKQDMALHVRDYQELMNLKLALDIEIATYRQLLEGEEKRCLKQTNHPQHLLEHADACPPPTKTRRHDSTPPVKNLVTTETSPTCLKLLLIRVEAGKVVSETSCYTDN</sequence>
<dbReference type="AlphaFoldDB" id="A0AA47M8Z5"/>
<organism evidence="17 18">
    <name type="scientific">Merluccius polli</name>
    <name type="common">Benguela hake</name>
    <name type="synonym">Merluccius cadenati</name>
    <dbReference type="NCBI Taxonomy" id="89951"/>
    <lineage>
        <taxon>Eukaryota</taxon>
        <taxon>Metazoa</taxon>
        <taxon>Chordata</taxon>
        <taxon>Craniata</taxon>
        <taxon>Vertebrata</taxon>
        <taxon>Euteleostomi</taxon>
        <taxon>Actinopterygii</taxon>
        <taxon>Neopterygii</taxon>
        <taxon>Teleostei</taxon>
        <taxon>Neoteleostei</taxon>
        <taxon>Acanthomorphata</taxon>
        <taxon>Zeiogadaria</taxon>
        <taxon>Gadariae</taxon>
        <taxon>Gadiformes</taxon>
        <taxon>Gadoidei</taxon>
        <taxon>Merlucciidae</taxon>
        <taxon>Merluccius</taxon>
    </lineage>
</organism>
<evidence type="ECO:0000256" key="13">
    <source>
        <dbReference type="RuleBase" id="RU000685"/>
    </source>
</evidence>
<keyword evidence="7 14" id="KW-0175">Coiled coil</keyword>
<evidence type="ECO:0000259" key="16">
    <source>
        <dbReference type="PROSITE" id="PS51842"/>
    </source>
</evidence>
<evidence type="ECO:0000256" key="2">
    <source>
        <dbReference type="ARBA" id="ARBA00004496"/>
    </source>
</evidence>
<evidence type="ECO:0000256" key="3">
    <source>
        <dbReference type="ARBA" id="ARBA00004642"/>
    </source>
</evidence>